<dbReference type="PROSITE" id="PS50119">
    <property type="entry name" value="ZF_BBOX"/>
    <property type="match status" value="1"/>
</dbReference>
<evidence type="ECO:0000313" key="5">
    <source>
        <dbReference type="Proteomes" id="UP000507470"/>
    </source>
</evidence>
<name>A0A6J8ECD3_MYTCO</name>
<keyword evidence="1" id="KW-0479">Metal-binding</keyword>
<keyword evidence="2" id="KW-0175">Coiled coil</keyword>
<organism evidence="4 5">
    <name type="scientific">Mytilus coruscus</name>
    <name type="common">Sea mussel</name>
    <dbReference type="NCBI Taxonomy" id="42192"/>
    <lineage>
        <taxon>Eukaryota</taxon>
        <taxon>Metazoa</taxon>
        <taxon>Spiralia</taxon>
        <taxon>Lophotrochozoa</taxon>
        <taxon>Mollusca</taxon>
        <taxon>Bivalvia</taxon>
        <taxon>Autobranchia</taxon>
        <taxon>Pteriomorphia</taxon>
        <taxon>Mytilida</taxon>
        <taxon>Mytiloidea</taxon>
        <taxon>Mytilidae</taxon>
        <taxon>Mytilinae</taxon>
        <taxon>Mytilus</taxon>
    </lineage>
</organism>
<dbReference type="OrthoDB" id="6121460at2759"/>
<dbReference type="InterPro" id="IPR000315">
    <property type="entry name" value="Znf_B-box"/>
</dbReference>
<evidence type="ECO:0000313" key="4">
    <source>
        <dbReference type="EMBL" id="CAC5417947.1"/>
    </source>
</evidence>
<keyword evidence="5" id="KW-1185">Reference proteome</keyword>
<evidence type="ECO:0000259" key="3">
    <source>
        <dbReference type="PROSITE" id="PS50119"/>
    </source>
</evidence>
<accession>A0A6J8ECD3</accession>
<protein>
    <recommendedName>
        <fullName evidence="3">B box-type domain-containing protein</fullName>
    </recommendedName>
</protein>
<proteinExistence type="predicted"/>
<keyword evidence="1" id="KW-0863">Zinc-finger</keyword>
<feature type="domain" description="B box-type" evidence="3">
    <location>
        <begin position="4"/>
        <end position="54"/>
    </location>
</feature>
<gene>
    <name evidence="4" type="ORF">MCOR_50420</name>
</gene>
<keyword evidence="1" id="KW-0862">Zinc</keyword>
<evidence type="ECO:0000256" key="1">
    <source>
        <dbReference type="PROSITE-ProRule" id="PRU00024"/>
    </source>
</evidence>
<evidence type="ECO:0000256" key="2">
    <source>
        <dbReference type="SAM" id="Coils"/>
    </source>
</evidence>
<dbReference type="EMBL" id="CACVKT020008827">
    <property type="protein sequence ID" value="CAC5417947.1"/>
    <property type="molecule type" value="Genomic_DNA"/>
</dbReference>
<dbReference type="Proteomes" id="UP000507470">
    <property type="component" value="Unassembled WGS sequence"/>
</dbReference>
<dbReference type="Pfam" id="PF22586">
    <property type="entry name" value="ANCHR-like_BBOX"/>
    <property type="match status" value="1"/>
</dbReference>
<sequence length="196" mass="22102">MASSVAKYCGPCEARNTTEIAVVWCIDCDDGLCPSCLEHHEVSKASNKHQTIPVMEFKTLRKQINNHIDDLESDLLKQLEDVSNQNISEIDKLLSKLKDKETQIKSLGDSIHRIKETLSNVQVFLATKSVGEKLREEQEWISTLCDQDVAKESILELSADSQLTHLLTDLKHFGTIKVVRKTCQIKVGAWEQQRAA</sequence>
<feature type="coiled-coil region" evidence="2">
    <location>
        <begin position="61"/>
        <end position="110"/>
    </location>
</feature>
<reference evidence="4 5" key="1">
    <citation type="submission" date="2020-06" db="EMBL/GenBank/DDBJ databases">
        <authorList>
            <person name="Li R."/>
            <person name="Bekaert M."/>
        </authorList>
    </citation>
    <scope>NUCLEOTIDE SEQUENCE [LARGE SCALE GENOMIC DNA]</scope>
    <source>
        <strain evidence="5">wild</strain>
    </source>
</reference>
<dbReference type="GO" id="GO:0008270">
    <property type="term" value="F:zinc ion binding"/>
    <property type="evidence" value="ECO:0007669"/>
    <property type="project" value="UniProtKB-KW"/>
</dbReference>
<dbReference type="CDD" id="cd19757">
    <property type="entry name" value="Bbox1"/>
    <property type="match status" value="1"/>
</dbReference>
<dbReference type="AlphaFoldDB" id="A0A6J8ECD3"/>